<evidence type="ECO:0000256" key="1">
    <source>
        <dbReference type="PROSITE-ProRule" id="PRU01360"/>
    </source>
</evidence>
<keyword evidence="1" id="KW-0472">Membrane</keyword>
<comment type="caution">
    <text evidence="3">The sequence shown here is derived from an EMBL/GenBank/DDBJ whole genome shotgun (WGS) entry which is preliminary data.</text>
</comment>
<dbReference type="RefSeq" id="WP_068222174.1">
    <property type="nucleotide sequence ID" value="NZ_LRPC01000028.1"/>
</dbReference>
<dbReference type="STRING" id="333140.AWW68_13120"/>
<dbReference type="OrthoDB" id="679547at2"/>
<dbReference type="SUPFAM" id="SSF56935">
    <property type="entry name" value="Porins"/>
    <property type="match status" value="1"/>
</dbReference>
<dbReference type="AlphaFoldDB" id="A0A150X4G7"/>
<dbReference type="Proteomes" id="UP000075606">
    <property type="component" value="Unassembled WGS sequence"/>
</dbReference>
<gene>
    <name evidence="3" type="ORF">AWW68_13120</name>
</gene>
<evidence type="ECO:0000313" key="3">
    <source>
        <dbReference type="EMBL" id="KYG73625.1"/>
    </source>
</evidence>
<comment type="similarity">
    <text evidence="1">Belongs to the TonB-dependent receptor family.</text>
</comment>
<keyword evidence="1" id="KW-0813">Transport</keyword>
<keyword evidence="4" id="KW-1185">Reference proteome</keyword>
<dbReference type="Pfam" id="PF07715">
    <property type="entry name" value="Plug"/>
    <property type="match status" value="1"/>
</dbReference>
<protein>
    <recommendedName>
        <fullName evidence="2">TonB-dependent receptor plug domain-containing protein</fullName>
    </recommendedName>
</protein>
<dbReference type="EMBL" id="LRPC01000028">
    <property type="protein sequence ID" value="KYG73625.1"/>
    <property type="molecule type" value="Genomic_DNA"/>
</dbReference>
<dbReference type="GO" id="GO:0009279">
    <property type="term" value="C:cell outer membrane"/>
    <property type="evidence" value="ECO:0007669"/>
    <property type="project" value="UniProtKB-SubCell"/>
</dbReference>
<dbReference type="PROSITE" id="PS52016">
    <property type="entry name" value="TONB_DEPENDENT_REC_3"/>
    <property type="match status" value="1"/>
</dbReference>
<evidence type="ECO:0000259" key="2">
    <source>
        <dbReference type="Pfam" id="PF07715"/>
    </source>
</evidence>
<dbReference type="Gene3D" id="2.170.130.10">
    <property type="entry name" value="TonB-dependent receptor, plug domain"/>
    <property type="match status" value="1"/>
</dbReference>
<proteinExistence type="inferred from homology"/>
<organism evidence="3 4">
    <name type="scientific">Roseivirga spongicola</name>
    <dbReference type="NCBI Taxonomy" id="333140"/>
    <lineage>
        <taxon>Bacteria</taxon>
        <taxon>Pseudomonadati</taxon>
        <taxon>Bacteroidota</taxon>
        <taxon>Cytophagia</taxon>
        <taxon>Cytophagales</taxon>
        <taxon>Roseivirgaceae</taxon>
        <taxon>Roseivirga</taxon>
    </lineage>
</organism>
<keyword evidence="1" id="KW-0998">Cell outer membrane</keyword>
<accession>A0A150X4G7</accession>
<feature type="domain" description="TonB-dependent receptor plug" evidence="2">
    <location>
        <begin position="605"/>
        <end position="705"/>
    </location>
</feature>
<sequence length="811" mass="91381">MKLFLSFLFLIAQQTGINAQEAEQENDIIHEFKSFTDTHKNEKVYLHTDRRFYSPGDLLWYQSYVVNATNNQPSQLSKVVWVELYSKTNNLISRQKILSNNGYGHGQLELPKSLEPGSYLLRSYTALMRNYPEEFMFEKEIVVVDSTIKPLDPSGNDLGLQFFPEGGHLVNGIKSKVAFKAVNSGGLGVHLKGEIVDQYDSIITEFITEHNGMGVFSITPTEGKKYKARVNNYPMELDLPTPKELGYVLEVNNAKKNTFDVFIRSNVPNSGGQQSLVIHSKGKVIYTFEPRLKVGENKLTIPKIHLPDGISHVTLFDENNNIIADRLIHVTGQKSQISIELESSSFDKRSKVSAKIVSQNQQSIDGVFSVSIIDLGQTLDSIPDQTIVSELLLSSDLKGYVEKPTYYFDSSNPLAKSHLDLLMLVQGWTRFSWNSITALKTNEEKYLAEKGLEINGRVLNERGNKALENGTVTFLNKNVIPTVFKQASTDANGRFTMKDVKFYEGDQVVFQAVNKRGATNVSLQLDTFNTEHPPLANSKRGSMQFNFSDGDFTNFSDHHQKREYIKATYEFDSTRFRDLGEYVIQGKKLIQRQGNRGNVYGQSDYTVDFRKIDTSPYHNPFQALQGRIPGVKIEIGGTDVKISLRNSVGYENNTPLSQLMPLILLDNHAMRYEELTSIPPSSIDRVEVYKGNSASAFGSEGAAGVIAFYSKVEKDILDEDGKGAISMTLPGGYNRPLEFYSPKYYPDNVNNTIPDQRLLLHWEPMLFFTNESQKTIEFYNTDRETNVLINVQGLSSDGSVFNASKLYKISK</sequence>
<keyword evidence="1" id="KW-0812">Transmembrane</keyword>
<dbReference type="Gene3D" id="2.60.40.1930">
    <property type="match status" value="1"/>
</dbReference>
<evidence type="ECO:0000313" key="4">
    <source>
        <dbReference type="Proteomes" id="UP000075606"/>
    </source>
</evidence>
<dbReference type="InterPro" id="IPR012910">
    <property type="entry name" value="Plug_dom"/>
</dbReference>
<comment type="subcellular location">
    <subcellularLocation>
        <location evidence="1">Cell outer membrane</location>
        <topology evidence="1">Multi-pass membrane protein</topology>
    </subcellularLocation>
</comment>
<reference evidence="3 4" key="1">
    <citation type="submission" date="2016-01" db="EMBL/GenBank/DDBJ databases">
        <title>Genome sequencing of Roseivirga spongicola UST030701-084.</title>
        <authorList>
            <person name="Selvaratnam C."/>
            <person name="Thevarajoo S."/>
            <person name="Goh K.M."/>
            <person name="Ee R."/>
            <person name="Chan K.-G."/>
            <person name="Chong C.S."/>
        </authorList>
    </citation>
    <scope>NUCLEOTIDE SEQUENCE [LARGE SCALE GENOMIC DNA]</scope>
    <source>
        <strain evidence="3 4">UST030701-084</strain>
    </source>
</reference>
<dbReference type="InterPro" id="IPR039426">
    <property type="entry name" value="TonB-dep_rcpt-like"/>
</dbReference>
<keyword evidence="1" id="KW-1134">Transmembrane beta strand</keyword>
<name>A0A150X4G7_9BACT</name>
<dbReference type="InterPro" id="IPR037066">
    <property type="entry name" value="Plug_dom_sf"/>
</dbReference>